<dbReference type="PANTHER" id="PTHR46558:SF11">
    <property type="entry name" value="HTH-TYPE TRANSCRIPTIONAL REGULATOR XRE"/>
    <property type="match status" value="1"/>
</dbReference>
<name>W7YQT4_9BACT</name>
<dbReference type="STRING" id="869213.GCA_000517085_03934"/>
<dbReference type="InterPro" id="IPR001387">
    <property type="entry name" value="Cro/C1-type_HTH"/>
</dbReference>
<dbReference type="InterPro" id="IPR049639">
    <property type="entry name" value="RstR"/>
</dbReference>
<proteinExistence type="predicted"/>
<evidence type="ECO:0000313" key="4">
    <source>
        <dbReference type="Proteomes" id="UP000019402"/>
    </source>
</evidence>
<feature type="domain" description="HTH cro/C1-type" evidence="2">
    <location>
        <begin position="7"/>
        <end position="61"/>
    </location>
</feature>
<dbReference type="EMBL" id="BAMD01000056">
    <property type="protein sequence ID" value="GAF04799.1"/>
    <property type="molecule type" value="Genomic_DNA"/>
</dbReference>
<dbReference type="RefSeq" id="WP_027473256.1">
    <property type="nucleotide sequence ID" value="NZ_BAMD01000056.1"/>
</dbReference>
<dbReference type="OrthoDB" id="881869at2"/>
<keyword evidence="4" id="KW-1185">Reference proteome</keyword>
<dbReference type="NCBIfam" id="NF041951">
    <property type="entry name" value="phage_RstR"/>
    <property type="match status" value="1"/>
</dbReference>
<dbReference type="InterPro" id="IPR010982">
    <property type="entry name" value="Lambda_DNA-bd_dom_sf"/>
</dbReference>
<dbReference type="Proteomes" id="UP000019402">
    <property type="component" value="Unassembled WGS sequence"/>
</dbReference>
<dbReference type="PANTHER" id="PTHR46558">
    <property type="entry name" value="TRACRIPTIONAL REGULATORY PROTEIN-RELATED-RELATED"/>
    <property type="match status" value="1"/>
</dbReference>
<dbReference type="SUPFAM" id="SSF47413">
    <property type="entry name" value="lambda repressor-like DNA-binding domains"/>
    <property type="match status" value="1"/>
</dbReference>
<protein>
    <submittedName>
        <fullName evidence="3">HTH-type transcriptional regulator ImmR</fullName>
    </submittedName>
</protein>
<keyword evidence="1" id="KW-0238">DNA-binding</keyword>
<evidence type="ECO:0000313" key="3">
    <source>
        <dbReference type="EMBL" id="GAF04799.1"/>
    </source>
</evidence>
<accession>W7YQT4</accession>
<reference evidence="3 4" key="1">
    <citation type="journal article" date="2014" name="Genome Announc.">
        <title>Draft Genome Sequence of Cytophaga fermentans JCM 21142T, a Facultative Anaerobe Isolated from Marine Mud.</title>
        <authorList>
            <person name="Starns D."/>
            <person name="Oshima K."/>
            <person name="Suda W."/>
            <person name="Iino T."/>
            <person name="Yuki M."/>
            <person name="Inoue J."/>
            <person name="Kitamura K."/>
            <person name="Iida T."/>
            <person name="Darby A."/>
            <person name="Hattori M."/>
            <person name="Ohkuma M."/>
        </authorList>
    </citation>
    <scope>NUCLEOTIDE SEQUENCE [LARGE SCALE GENOMIC DNA]</scope>
    <source>
        <strain evidence="3 4">JCM 21142</strain>
    </source>
</reference>
<dbReference type="PROSITE" id="PS50943">
    <property type="entry name" value="HTH_CROC1"/>
    <property type="match status" value="1"/>
</dbReference>
<dbReference type="Pfam" id="PF01381">
    <property type="entry name" value="HTH_3"/>
    <property type="match status" value="1"/>
</dbReference>
<evidence type="ECO:0000259" key="2">
    <source>
        <dbReference type="PROSITE" id="PS50943"/>
    </source>
</evidence>
<dbReference type="eggNOG" id="COG1396">
    <property type="taxonomic scope" value="Bacteria"/>
</dbReference>
<dbReference type="Gene3D" id="1.10.260.40">
    <property type="entry name" value="lambda repressor-like DNA-binding domains"/>
    <property type="match status" value="1"/>
</dbReference>
<comment type="caution">
    <text evidence="3">The sequence shown here is derived from an EMBL/GenBank/DDBJ whole genome shotgun (WGS) entry which is preliminary data.</text>
</comment>
<dbReference type="GO" id="GO:0003677">
    <property type="term" value="F:DNA binding"/>
    <property type="evidence" value="ECO:0007669"/>
    <property type="project" value="UniProtKB-KW"/>
</dbReference>
<dbReference type="SMART" id="SM00530">
    <property type="entry name" value="HTH_XRE"/>
    <property type="match status" value="1"/>
</dbReference>
<gene>
    <name evidence="3" type="ORF">JCM21142_93516</name>
</gene>
<sequence length="112" mass="12904">MNIGLKITELRKQKGWSQTDLAKQIDVSRVIIGRYERNEAAPSIDVAKRMADAFEVSLDYLVGEGQNAAFDKKILNRIQEIQSMSPDFRNQFFSIIDSVIRDYKTQQAYSNR</sequence>
<evidence type="ECO:0000256" key="1">
    <source>
        <dbReference type="ARBA" id="ARBA00023125"/>
    </source>
</evidence>
<dbReference type="CDD" id="cd00093">
    <property type="entry name" value="HTH_XRE"/>
    <property type="match status" value="1"/>
</dbReference>
<dbReference type="AlphaFoldDB" id="W7YQT4"/>
<organism evidence="3 4">
    <name type="scientific">Saccharicrinis fermentans DSM 9555 = JCM 21142</name>
    <dbReference type="NCBI Taxonomy" id="869213"/>
    <lineage>
        <taxon>Bacteria</taxon>
        <taxon>Pseudomonadati</taxon>
        <taxon>Bacteroidota</taxon>
        <taxon>Bacteroidia</taxon>
        <taxon>Marinilabiliales</taxon>
        <taxon>Marinilabiliaceae</taxon>
        <taxon>Saccharicrinis</taxon>
    </lineage>
</organism>